<dbReference type="SFLD" id="SFLDS00028">
    <property type="entry name" value="Proline_Racemase"/>
    <property type="match status" value="1"/>
</dbReference>
<sequence length="335" mass="36224">MEFDQVFRTIESHTGGNPTRTILSGVPRLKGQTMMDKVEYFRSRYDWIRTALMFEPRGHGVMSGCVLTEPVHAEADIGVIYIEVGGYLPMCGHDTIGLVTALIESGQIPAQEPVTSVVLDTPSGVVPTQAEVKQGRVLSVSFDNVPAFVFRRDVRVRVPGLHEISVDVAWGGNFYGLVSAAQCGLELTPDHARQAIRLAQAIRQQVNEGMEIVHPELPAVRGLTHIEFYGEPTHEKADVKNMVIVPPGGVDRSPCGTGTSAKAAVLWDRGELDVGGSFVHESVTGALFTAQILNPAQVGSFPAVRVRITGSAQVYGESTFVLEPDDPLRAGFLLP</sequence>
<evidence type="ECO:0000256" key="2">
    <source>
        <dbReference type="ARBA" id="ARBA00052373"/>
    </source>
</evidence>
<protein>
    <recommendedName>
        <fullName evidence="4">Proline racemase</fullName>
        <ecNumber evidence="3">5.1.1.4</ecNumber>
    </recommendedName>
</protein>
<evidence type="ECO:0000313" key="5">
    <source>
        <dbReference type="EMBL" id="PSR22970.1"/>
    </source>
</evidence>
<dbReference type="FunFam" id="3.10.310.10:FF:000005">
    <property type="entry name" value="Proline racemase"/>
    <property type="match status" value="1"/>
</dbReference>
<dbReference type="SUPFAM" id="SSF54506">
    <property type="entry name" value="Diaminopimelate epimerase-like"/>
    <property type="match status" value="1"/>
</dbReference>
<comment type="caution">
    <text evidence="5">The sequence shown here is derived from an EMBL/GenBank/DDBJ whole genome shotgun (WGS) entry which is preliminary data.</text>
</comment>
<dbReference type="GO" id="GO:0047580">
    <property type="term" value="F:4-hydroxyproline epimerase activity"/>
    <property type="evidence" value="ECO:0007669"/>
    <property type="project" value="TreeGrafter"/>
</dbReference>
<dbReference type="AlphaFoldDB" id="A0A2T2WL67"/>
<dbReference type="PIRSF" id="PIRSF029792">
    <property type="entry name" value="Pro_racemase"/>
    <property type="match status" value="1"/>
</dbReference>
<accession>A0A2T2WL67</accession>
<comment type="catalytic activity">
    <reaction evidence="2">
        <text>L-proline = D-proline</text>
        <dbReference type="Rhea" id="RHEA:10680"/>
        <dbReference type="ChEBI" id="CHEBI:57726"/>
        <dbReference type="ChEBI" id="CHEBI:60039"/>
        <dbReference type="EC" id="5.1.1.4"/>
    </reaction>
</comment>
<evidence type="ECO:0000256" key="3">
    <source>
        <dbReference type="ARBA" id="ARBA00067038"/>
    </source>
</evidence>
<dbReference type="Gene3D" id="3.10.310.10">
    <property type="entry name" value="Diaminopimelate Epimerase, Chain A, domain 1"/>
    <property type="match status" value="2"/>
</dbReference>
<dbReference type="GO" id="GO:0018112">
    <property type="term" value="F:proline racemase activity"/>
    <property type="evidence" value="ECO:0007669"/>
    <property type="project" value="UniProtKB-EC"/>
</dbReference>
<evidence type="ECO:0000256" key="4">
    <source>
        <dbReference type="ARBA" id="ARBA00069700"/>
    </source>
</evidence>
<dbReference type="PANTHER" id="PTHR33442:SF5">
    <property type="entry name" value="BIFUNCTIONAL TRANS-3-HYDROXY-L-PROLINE DEHYDRATASE_2-EPIMERASE"/>
    <property type="match status" value="1"/>
</dbReference>
<dbReference type="InterPro" id="IPR008794">
    <property type="entry name" value="Pro_racemase_fam"/>
</dbReference>
<comment type="similarity">
    <text evidence="1">Belongs to the proline racemase family.</text>
</comment>
<reference evidence="5 6" key="1">
    <citation type="journal article" date="2014" name="BMC Genomics">
        <title>Comparison of environmental and isolate Sulfobacillus genomes reveals diverse carbon, sulfur, nitrogen, and hydrogen metabolisms.</title>
        <authorList>
            <person name="Justice N.B."/>
            <person name="Norman A."/>
            <person name="Brown C.T."/>
            <person name="Singh A."/>
            <person name="Thomas B.C."/>
            <person name="Banfield J.F."/>
        </authorList>
    </citation>
    <scope>NUCLEOTIDE SEQUENCE [LARGE SCALE GENOMIC DNA]</scope>
    <source>
        <strain evidence="5">AMDSBA3</strain>
    </source>
</reference>
<dbReference type="Pfam" id="PF05544">
    <property type="entry name" value="Pro_racemase"/>
    <property type="match status" value="1"/>
</dbReference>
<dbReference type="EMBL" id="PXYV01000010">
    <property type="protein sequence ID" value="PSR22970.1"/>
    <property type="molecule type" value="Genomic_DNA"/>
</dbReference>
<dbReference type="Proteomes" id="UP000241848">
    <property type="component" value="Unassembled WGS sequence"/>
</dbReference>
<gene>
    <name evidence="5" type="ORF">C7B45_04945</name>
</gene>
<dbReference type="EC" id="5.1.1.4" evidence="3"/>
<name>A0A2T2WL67_9FIRM</name>
<proteinExistence type="inferred from homology"/>
<dbReference type="PANTHER" id="PTHR33442">
    <property type="entry name" value="TRANS-3-HYDROXY-L-PROLINE DEHYDRATASE"/>
    <property type="match status" value="1"/>
</dbReference>
<organism evidence="5 6">
    <name type="scientific">Sulfobacillus acidophilus</name>
    <dbReference type="NCBI Taxonomy" id="53633"/>
    <lineage>
        <taxon>Bacteria</taxon>
        <taxon>Bacillati</taxon>
        <taxon>Bacillota</taxon>
        <taxon>Clostridia</taxon>
        <taxon>Eubacteriales</taxon>
        <taxon>Clostridiales Family XVII. Incertae Sedis</taxon>
        <taxon>Sulfobacillus</taxon>
    </lineage>
</organism>
<evidence type="ECO:0000256" key="1">
    <source>
        <dbReference type="ARBA" id="ARBA00007529"/>
    </source>
</evidence>
<evidence type="ECO:0000313" key="6">
    <source>
        <dbReference type="Proteomes" id="UP000241848"/>
    </source>
</evidence>